<sequence>MGKLNEGGALVHARPYLGPADLPGFVMEALSAPLRRETGV</sequence>
<dbReference type="Proteomes" id="UP000507954">
    <property type="component" value="Unassembled WGS sequence"/>
</dbReference>
<gene>
    <name evidence="1" type="ORF">EMEDMD4_440225</name>
</gene>
<dbReference type="EMBL" id="CABFNB010000111">
    <property type="protein sequence ID" value="VTZ62911.1"/>
    <property type="molecule type" value="Genomic_DNA"/>
</dbReference>
<dbReference type="AlphaFoldDB" id="A0A508X1U7"/>
<reference evidence="1" key="1">
    <citation type="submission" date="2019-06" db="EMBL/GenBank/DDBJ databases">
        <authorList>
            <person name="Le Quere A."/>
            <person name="Colella S."/>
        </authorList>
    </citation>
    <scope>NUCLEOTIDE SEQUENCE</scope>
    <source>
        <strain evidence="1">EmedicaeMD41</strain>
    </source>
</reference>
<proteinExistence type="predicted"/>
<organism evidence="1">
    <name type="scientific">Sinorhizobium medicae</name>
    <dbReference type="NCBI Taxonomy" id="110321"/>
    <lineage>
        <taxon>Bacteria</taxon>
        <taxon>Pseudomonadati</taxon>
        <taxon>Pseudomonadota</taxon>
        <taxon>Alphaproteobacteria</taxon>
        <taxon>Hyphomicrobiales</taxon>
        <taxon>Rhizobiaceae</taxon>
        <taxon>Sinorhizobium/Ensifer group</taxon>
        <taxon>Sinorhizobium</taxon>
    </lineage>
</organism>
<evidence type="ECO:0000313" key="1">
    <source>
        <dbReference type="EMBL" id="VTZ62911.1"/>
    </source>
</evidence>
<accession>A0A508X1U7</accession>
<protein>
    <submittedName>
        <fullName evidence="1">Uncharacterized protein</fullName>
    </submittedName>
</protein>
<name>A0A508X1U7_9HYPH</name>